<dbReference type="EMBL" id="KN837141">
    <property type="protein sequence ID" value="KIJ40852.1"/>
    <property type="molecule type" value="Genomic_DNA"/>
</dbReference>
<sequence length="76" mass="8081">MAFKALTIFASFASLIVAVPQASPDAATTASVRCPDGNIAPHSACCPFFALRDDMLEHLFQGVCGEDAHQAVRLIF</sequence>
<gene>
    <name evidence="4" type="ORF">M422DRAFT_256302</name>
</gene>
<dbReference type="GO" id="GO:0006979">
    <property type="term" value="P:response to oxidative stress"/>
    <property type="evidence" value="ECO:0007669"/>
    <property type="project" value="InterPro"/>
</dbReference>
<dbReference type="AlphaFoldDB" id="A0A0C9VHH4"/>
<dbReference type="OrthoDB" id="2113341at2759"/>
<evidence type="ECO:0000313" key="4">
    <source>
        <dbReference type="EMBL" id="KIJ40852.1"/>
    </source>
</evidence>
<dbReference type="GO" id="GO:0020037">
    <property type="term" value="F:heme binding"/>
    <property type="evidence" value="ECO:0007669"/>
    <property type="project" value="InterPro"/>
</dbReference>
<keyword evidence="3" id="KW-0732">Signal</keyword>
<evidence type="ECO:0000256" key="3">
    <source>
        <dbReference type="SAM" id="SignalP"/>
    </source>
</evidence>
<reference evidence="4 5" key="1">
    <citation type="submission" date="2014-06" db="EMBL/GenBank/DDBJ databases">
        <title>Evolutionary Origins and Diversification of the Mycorrhizal Mutualists.</title>
        <authorList>
            <consortium name="DOE Joint Genome Institute"/>
            <consortium name="Mycorrhizal Genomics Consortium"/>
            <person name="Kohler A."/>
            <person name="Kuo A."/>
            <person name="Nagy L.G."/>
            <person name="Floudas D."/>
            <person name="Copeland A."/>
            <person name="Barry K.W."/>
            <person name="Cichocki N."/>
            <person name="Veneault-Fourrey C."/>
            <person name="LaButti K."/>
            <person name="Lindquist E.A."/>
            <person name="Lipzen A."/>
            <person name="Lundell T."/>
            <person name="Morin E."/>
            <person name="Murat C."/>
            <person name="Riley R."/>
            <person name="Ohm R."/>
            <person name="Sun H."/>
            <person name="Tunlid A."/>
            <person name="Henrissat B."/>
            <person name="Grigoriev I.V."/>
            <person name="Hibbett D.S."/>
            <person name="Martin F."/>
        </authorList>
    </citation>
    <scope>NUCLEOTIDE SEQUENCE [LARGE SCALE GENOMIC DNA]</scope>
    <source>
        <strain evidence="4 5">SS14</strain>
    </source>
</reference>
<name>A0A0C9VHH4_SPHS4</name>
<dbReference type="Proteomes" id="UP000054279">
    <property type="component" value="Unassembled WGS sequence"/>
</dbReference>
<feature type="site" description="Transition state stabilizer" evidence="1">
    <location>
        <position position="73"/>
    </location>
</feature>
<organism evidence="4 5">
    <name type="scientific">Sphaerobolus stellatus (strain SS14)</name>
    <dbReference type="NCBI Taxonomy" id="990650"/>
    <lineage>
        <taxon>Eukaryota</taxon>
        <taxon>Fungi</taxon>
        <taxon>Dikarya</taxon>
        <taxon>Basidiomycota</taxon>
        <taxon>Agaricomycotina</taxon>
        <taxon>Agaricomycetes</taxon>
        <taxon>Phallomycetidae</taxon>
        <taxon>Geastrales</taxon>
        <taxon>Sphaerobolaceae</taxon>
        <taxon>Sphaerobolus</taxon>
    </lineage>
</organism>
<dbReference type="HOGENOM" id="CLU_091770_1_0_1"/>
<evidence type="ECO:0000256" key="1">
    <source>
        <dbReference type="PIRSR" id="PIRSR601621-3"/>
    </source>
</evidence>
<feature type="disulfide bond" evidence="2">
    <location>
        <begin position="34"/>
        <end position="46"/>
    </location>
</feature>
<dbReference type="InterPro" id="IPR001621">
    <property type="entry name" value="Ligninase"/>
</dbReference>
<feature type="chain" id="PRO_5002204675" evidence="3">
    <location>
        <begin position="19"/>
        <end position="76"/>
    </location>
</feature>
<dbReference type="GO" id="GO:0004601">
    <property type="term" value="F:peroxidase activity"/>
    <property type="evidence" value="ECO:0007669"/>
    <property type="project" value="InterPro"/>
</dbReference>
<dbReference type="PRINTS" id="PR00462">
    <property type="entry name" value="LIGNINASE"/>
</dbReference>
<evidence type="ECO:0000313" key="5">
    <source>
        <dbReference type="Proteomes" id="UP000054279"/>
    </source>
</evidence>
<dbReference type="Gene3D" id="1.10.520.10">
    <property type="match status" value="1"/>
</dbReference>
<proteinExistence type="predicted"/>
<protein>
    <submittedName>
        <fullName evidence="4">Unplaced genomic scaffold SPHSTscaffold_66, whole genome shotgun sequence</fullName>
    </submittedName>
</protein>
<keyword evidence="5" id="KW-1185">Reference proteome</keyword>
<feature type="signal peptide" evidence="3">
    <location>
        <begin position="1"/>
        <end position="18"/>
    </location>
</feature>
<evidence type="ECO:0000256" key="2">
    <source>
        <dbReference type="PIRSR" id="PIRSR601621-4"/>
    </source>
</evidence>
<keyword evidence="2" id="KW-1015">Disulfide bond</keyword>
<feature type="non-terminal residue" evidence="4">
    <location>
        <position position="76"/>
    </location>
</feature>
<accession>A0A0C9VHH4</accession>